<dbReference type="Pfam" id="PF11796">
    <property type="entry name" value="DUF3323"/>
    <property type="match status" value="1"/>
</dbReference>
<dbReference type="NCBIfam" id="TIGR02679">
    <property type="entry name" value="TIGR02679 family protein"/>
    <property type="match status" value="1"/>
</dbReference>
<dbReference type="InterPro" id="IPR013495">
    <property type="entry name" value="CHP02679"/>
</dbReference>
<evidence type="ECO:0000259" key="2">
    <source>
        <dbReference type="Pfam" id="PF09664"/>
    </source>
</evidence>
<dbReference type="InterPro" id="IPR024465">
    <property type="entry name" value="DUF2399"/>
</dbReference>
<evidence type="ECO:0000256" key="1">
    <source>
        <dbReference type="SAM" id="MobiDB-lite"/>
    </source>
</evidence>
<name>A0A1Y3PJA9_9BACI</name>
<reference evidence="5" key="1">
    <citation type="submission" date="2016-06" db="EMBL/GenBank/DDBJ databases">
        <authorList>
            <person name="Nascimento L."/>
            <person name="Pereira R.V."/>
            <person name="Martins L.F."/>
            <person name="Quaggio R.B."/>
            <person name="Silva A.M."/>
            <person name="Setubal J.C."/>
        </authorList>
    </citation>
    <scope>NUCLEOTIDE SEQUENCE [LARGE SCALE GENOMIC DNA]</scope>
</reference>
<proteinExistence type="predicted"/>
<gene>
    <name evidence="4" type="ORF">BAA01_12655</name>
</gene>
<feature type="domain" description="Conserved hypothetical protein CHP02679 N terminus" evidence="3">
    <location>
        <begin position="34"/>
        <end position="232"/>
    </location>
</feature>
<accession>A0A1Y3PJA9</accession>
<dbReference type="AlphaFoldDB" id="A0A1Y3PJA9"/>
<dbReference type="Pfam" id="PF09664">
    <property type="entry name" value="DUF2399"/>
    <property type="match status" value="1"/>
</dbReference>
<sequence>MTMAEEWRRLFAHPVYERLFRRVRARYERLERVGGTVQLTLRDEAEREVLAGLLGRDLRGMKTVTVSLAELDRILHNSRVGLRLPEFLERYFAEPLVLRSEQERERQARWEACFRAVQRALASEEPRMSWQRKRQVAAWIDGLKSGTVPGSQLFRRLYKEDECKALNTLTLAVQALARLPEDPGSARRTPVFAAELTGDPHALDAGQPLAKLFQAGLKAILEQEPPRPTREEAENGLRDVSGSGSRVEKESSTPFPLEVEETLVEETLVEGTLCDTDSDDGADDDDWERISASLYRRCLFRRVGLLDDDISSMVATFGLSLRKIADDQTSDVHEGKTAQVYGYTAREFGHLVVLTLRHLEQDWEWDCRNPLYVMENPSVFSAIIDAWEVHRTLPVPQLVLLSGQPSVAAIRFLEQWEEQGGMFYYNGDFDWKGLEIACRLQRMFPRSFRPWRFDSVTYSRYSDVQKCPVPLPHQQSLRSLIVPWDEKLPEKIVDGGCLYQEQIVSDLIRDVLPEKR</sequence>
<evidence type="ECO:0000259" key="3">
    <source>
        <dbReference type="Pfam" id="PF11796"/>
    </source>
</evidence>
<protein>
    <submittedName>
        <fullName evidence="4">TIGR02679 family protein</fullName>
    </submittedName>
</protein>
<feature type="compositionally biased region" description="Basic and acidic residues" evidence="1">
    <location>
        <begin position="224"/>
        <end position="237"/>
    </location>
</feature>
<evidence type="ECO:0000313" key="4">
    <source>
        <dbReference type="EMBL" id="OUM87451.1"/>
    </source>
</evidence>
<feature type="region of interest" description="Disordered" evidence="1">
    <location>
        <begin position="222"/>
        <end position="255"/>
    </location>
</feature>
<evidence type="ECO:0000313" key="5">
    <source>
        <dbReference type="Proteomes" id="UP000196475"/>
    </source>
</evidence>
<comment type="caution">
    <text evidence="4">The sequence shown here is derived from an EMBL/GenBank/DDBJ whole genome shotgun (WGS) entry which is preliminary data.</text>
</comment>
<dbReference type="EMBL" id="LZRT01000075">
    <property type="protein sequence ID" value="OUM87451.1"/>
    <property type="molecule type" value="Genomic_DNA"/>
</dbReference>
<dbReference type="InterPro" id="IPR024466">
    <property type="entry name" value="CHP02679_N"/>
</dbReference>
<feature type="domain" description="DUF2399" evidence="2">
    <location>
        <begin position="353"/>
        <end position="511"/>
    </location>
</feature>
<organism evidence="4 5">
    <name type="scientific">Bacillus thermozeamaize</name>
    <dbReference type="NCBI Taxonomy" id="230954"/>
    <lineage>
        <taxon>Bacteria</taxon>
        <taxon>Bacillati</taxon>
        <taxon>Bacillota</taxon>
        <taxon>Bacilli</taxon>
        <taxon>Bacillales</taxon>
        <taxon>Bacillaceae</taxon>
        <taxon>Bacillus</taxon>
    </lineage>
</organism>
<dbReference type="Proteomes" id="UP000196475">
    <property type="component" value="Unassembled WGS sequence"/>
</dbReference>